<protein>
    <submittedName>
        <fullName evidence="1">Uncharacterized protein</fullName>
    </submittedName>
</protein>
<dbReference type="EMBL" id="KQ976712">
    <property type="protein sequence ID" value="KYM76993.1"/>
    <property type="molecule type" value="Genomic_DNA"/>
</dbReference>
<accession>A0A151HZT8</accession>
<reference evidence="1 2" key="1">
    <citation type="submission" date="2015-09" db="EMBL/GenBank/DDBJ databases">
        <title>Atta colombica WGS genome.</title>
        <authorList>
            <person name="Nygaard S."/>
            <person name="Hu H."/>
            <person name="Boomsma J."/>
            <person name="Zhang G."/>
        </authorList>
    </citation>
    <scope>NUCLEOTIDE SEQUENCE [LARGE SCALE GENOMIC DNA]</scope>
    <source>
        <strain evidence="1">Treedump-2</strain>
        <tissue evidence="1">Whole body</tissue>
    </source>
</reference>
<organism evidence="1 2">
    <name type="scientific">Atta colombica</name>
    <dbReference type="NCBI Taxonomy" id="520822"/>
    <lineage>
        <taxon>Eukaryota</taxon>
        <taxon>Metazoa</taxon>
        <taxon>Ecdysozoa</taxon>
        <taxon>Arthropoda</taxon>
        <taxon>Hexapoda</taxon>
        <taxon>Insecta</taxon>
        <taxon>Pterygota</taxon>
        <taxon>Neoptera</taxon>
        <taxon>Endopterygota</taxon>
        <taxon>Hymenoptera</taxon>
        <taxon>Apocrita</taxon>
        <taxon>Aculeata</taxon>
        <taxon>Formicoidea</taxon>
        <taxon>Formicidae</taxon>
        <taxon>Myrmicinae</taxon>
        <taxon>Atta</taxon>
    </lineage>
</organism>
<dbReference type="AlphaFoldDB" id="A0A151HZT8"/>
<evidence type="ECO:0000313" key="1">
    <source>
        <dbReference type="EMBL" id="KYM76993.1"/>
    </source>
</evidence>
<name>A0A151HZT8_9HYME</name>
<proteinExistence type="predicted"/>
<keyword evidence="2" id="KW-1185">Reference proteome</keyword>
<evidence type="ECO:0000313" key="2">
    <source>
        <dbReference type="Proteomes" id="UP000078540"/>
    </source>
</evidence>
<sequence>MFAIPYSAEIIYKMPRATCPPRSEDNLFGIWSGDYRKCNALINTATRFERQLVVNYFVSCSIDKYFKPLTKIVYTNIY</sequence>
<dbReference type="Proteomes" id="UP000078540">
    <property type="component" value="Unassembled WGS sequence"/>
</dbReference>
<gene>
    <name evidence="1" type="ORF">ALC53_12603</name>
</gene>